<evidence type="ECO:0000313" key="3">
    <source>
        <dbReference type="Proteomes" id="UP000321907"/>
    </source>
</evidence>
<dbReference type="RefSeq" id="WP_147932536.1">
    <property type="nucleotide sequence ID" value="NZ_VOXD01000042.1"/>
</dbReference>
<name>A0A5C7FKV9_9BACT</name>
<accession>A0A5C7FKV9</accession>
<evidence type="ECO:0008006" key="4">
    <source>
        <dbReference type="Google" id="ProtNLM"/>
    </source>
</evidence>
<dbReference type="GO" id="GO:0004806">
    <property type="term" value="F:triacylglycerol lipase activity"/>
    <property type="evidence" value="ECO:0007669"/>
    <property type="project" value="InterPro"/>
</dbReference>
<evidence type="ECO:0000313" key="2">
    <source>
        <dbReference type="EMBL" id="TXF86006.1"/>
    </source>
</evidence>
<dbReference type="Proteomes" id="UP000321907">
    <property type="component" value="Unassembled WGS sequence"/>
</dbReference>
<dbReference type="InterPro" id="IPR029058">
    <property type="entry name" value="AB_hydrolase_fold"/>
</dbReference>
<protein>
    <recommendedName>
        <fullName evidence="4">Secreted protein (Por secretion system target)</fullName>
    </recommendedName>
</protein>
<dbReference type="Gene3D" id="1.10.260.160">
    <property type="match status" value="1"/>
</dbReference>
<dbReference type="SUPFAM" id="SSF53474">
    <property type="entry name" value="alpha/beta-Hydrolases"/>
    <property type="match status" value="1"/>
</dbReference>
<dbReference type="PANTHER" id="PTHR34853">
    <property type="match status" value="1"/>
</dbReference>
<proteinExistence type="predicted"/>
<dbReference type="InterPro" id="IPR005152">
    <property type="entry name" value="Lipase_secreted"/>
</dbReference>
<dbReference type="EMBL" id="VOXD01000042">
    <property type="protein sequence ID" value="TXF86006.1"/>
    <property type="molecule type" value="Genomic_DNA"/>
</dbReference>
<dbReference type="Gene3D" id="3.40.50.1820">
    <property type="entry name" value="alpha/beta hydrolase"/>
    <property type="match status" value="1"/>
</dbReference>
<reference evidence="2 3" key="1">
    <citation type="submission" date="2019-08" db="EMBL/GenBank/DDBJ databases">
        <title>Lewinella sp. strain SSH13 Genome sequencing and assembly.</title>
        <authorList>
            <person name="Kim I."/>
        </authorList>
    </citation>
    <scope>NUCLEOTIDE SEQUENCE [LARGE SCALE GENOMIC DNA]</scope>
    <source>
        <strain evidence="2 3">SSH13</strain>
    </source>
</reference>
<keyword evidence="1" id="KW-0732">Signal</keyword>
<keyword evidence="3" id="KW-1185">Reference proteome</keyword>
<dbReference type="OrthoDB" id="4857813at2"/>
<evidence type="ECO:0000256" key="1">
    <source>
        <dbReference type="SAM" id="SignalP"/>
    </source>
</evidence>
<sequence length="477" mass="51311">MKKIFTLLLLCLFSFYATAQEVITAEDQGVTLAFVLNIALPISVQYDVQNYKITYTTEDAFGQPDTATGLLSLPLQEDLVLPLAVYNHGTIASAELAPSVPGVVERFIVQAFAGSGFITLAPDYLGLGDNDGIHPYLHADTEASAGRDMVVAVKAWLEQQNIPQNEQLFVTGYSQGGHASMALARSIEADGSDDGLELTAAAHLSGVYDITPPSPGLLALNDVNSVVLSFFLNTAISYNYVYDLYGTPEEFFNEPYLTPILQYINRETDLYTMGTEVNALLQANNAVIGEIFAEQFVTDVLDSDADLMNAYNDNDLLDYAPAAPTLLYYCNADMTVAPGNSIEAEVALRTNGADSLLLEDGGAFSHTDCATPAAVRTLRFFQSFSNSFPVSLGNPADRPEIMLSPNPVQPGSELYLSGLSAEEQTYIIYDLSGRNVATGSTVNGGYVAIPTTLKGGVFILRVALGDGTSVVRRFQVK</sequence>
<dbReference type="PANTHER" id="PTHR34853:SF1">
    <property type="entry name" value="LIPASE 5"/>
    <property type="match status" value="1"/>
</dbReference>
<comment type="caution">
    <text evidence="2">The sequence shown here is derived from an EMBL/GenBank/DDBJ whole genome shotgun (WGS) entry which is preliminary data.</text>
</comment>
<dbReference type="GO" id="GO:0016042">
    <property type="term" value="P:lipid catabolic process"/>
    <property type="evidence" value="ECO:0007669"/>
    <property type="project" value="InterPro"/>
</dbReference>
<feature type="signal peptide" evidence="1">
    <location>
        <begin position="1"/>
        <end position="19"/>
    </location>
</feature>
<dbReference type="AlphaFoldDB" id="A0A5C7FKV9"/>
<organism evidence="2 3">
    <name type="scientific">Neolewinella aurantiaca</name>
    <dbReference type="NCBI Taxonomy" id="2602767"/>
    <lineage>
        <taxon>Bacteria</taxon>
        <taxon>Pseudomonadati</taxon>
        <taxon>Bacteroidota</taxon>
        <taxon>Saprospiria</taxon>
        <taxon>Saprospirales</taxon>
        <taxon>Lewinellaceae</taxon>
        <taxon>Neolewinella</taxon>
    </lineage>
</organism>
<feature type="chain" id="PRO_5023007696" description="Secreted protein (Por secretion system target)" evidence="1">
    <location>
        <begin position="20"/>
        <end position="477"/>
    </location>
</feature>
<gene>
    <name evidence="2" type="ORF">FUA23_19920</name>
</gene>